<protein>
    <recommendedName>
        <fullName evidence="2">VIT domain-containing protein</fullName>
    </recommendedName>
</protein>
<dbReference type="InterPro" id="IPR036465">
    <property type="entry name" value="vWFA_dom_sf"/>
</dbReference>
<dbReference type="Gene3D" id="1.25.40.10">
    <property type="entry name" value="Tetratricopeptide repeat domain"/>
    <property type="match status" value="1"/>
</dbReference>
<dbReference type="InterPro" id="IPR011990">
    <property type="entry name" value="TPR-like_helical_dom_sf"/>
</dbReference>
<feature type="compositionally biased region" description="Basic and acidic residues" evidence="1">
    <location>
        <begin position="620"/>
        <end position="640"/>
    </location>
</feature>
<dbReference type="PANTHER" id="PTHR45737:SF6">
    <property type="entry name" value="VON WILLEBRAND FACTOR A DOMAIN-CONTAINING PROTEIN 5A"/>
    <property type="match status" value="1"/>
</dbReference>
<feature type="region of interest" description="Disordered" evidence="1">
    <location>
        <begin position="616"/>
        <end position="652"/>
    </location>
</feature>
<feature type="domain" description="VIT" evidence="2">
    <location>
        <begin position="28"/>
        <end position="156"/>
    </location>
</feature>
<dbReference type="EMBL" id="MFGW01000202">
    <property type="protein sequence ID" value="OGF60002.1"/>
    <property type="molecule type" value="Genomic_DNA"/>
</dbReference>
<dbReference type="PANTHER" id="PTHR45737">
    <property type="entry name" value="VON WILLEBRAND FACTOR A DOMAIN-CONTAINING PROTEIN 5A"/>
    <property type="match status" value="1"/>
</dbReference>
<dbReference type="Pfam" id="PF09906">
    <property type="entry name" value="DUF2135"/>
    <property type="match status" value="1"/>
</dbReference>
<dbReference type="SUPFAM" id="SSF49464">
    <property type="entry name" value="Carboxypeptidase regulatory domain-like"/>
    <property type="match status" value="1"/>
</dbReference>
<proteinExistence type="predicted"/>
<dbReference type="Proteomes" id="UP000178943">
    <property type="component" value="Unassembled WGS sequence"/>
</dbReference>
<dbReference type="Pfam" id="PF13620">
    <property type="entry name" value="CarboxypepD_reg"/>
    <property type="match status" value="1"/>
</dbReference>
<dbReference type="Gene3D" id="2.60.40.1120">
    <property type="entry name" value="Carboxypeptidase-like, regulatory domain"/>
    <property type="match status" value="1"/>
</dbReference>
<accession>A0A1F5V984</accession>
<dbReference type="SMART" id="SM00609">
    <property type="entry name" value="VIT"/>
    <property type="match status" value="1"/>
</dbReference>
<name>A0A1F5V984_9BACT</name>
<evidence type="ECO:0000313" key="4">
    <source>
        <dbReference type="Proteomes" id="UP000178943"/>
    </source>
</evidence>
<dbReference type="InterPro" id="IPR019220">
    <property type="entry name" value="DUF2135"/>
</dbReference>
<evidence type="ECO:0000259" key="2">
    <source>
        <dbReference type="PROSITE" id="PS51468"/>
    </source>
</evidence>
<dbReference type="PROSITE" id="PS51468">
    <property type="entry name" value="VIT"/>
    <property type="match status" value="1"/>
</dbReference>
<comment type="caution">
    <text evidence="3">The sequence shown here is derived from an EMBL/GenBank/DDBJ whole genome shotgun (WGS) entry which is preliminary data.</text>
</comment>
<dbReference type="STRING" id="1817863.A2Y62_18440"/>
<organism evidence="3 4">
    <name type="scientific">Candidatus Fischerbacteria bacterium RBG_13_37_8</name>
    <dbReference type="NCBI Taxonomy" id="1817863"/>
    <lineage>
        <taxon>Bacteria</taxon>
        <taxon>Candidatus Fischeribacteriota</taxon>
    </lineage>
</organism>
<gene>
    <name evidence="3" type="ORF">A2Y62_18440</name>
</gene>
<dbReference type="AlphaFoldDB" id="A0A1F5V984"/>
<dbReference type="Gene3D" id="3.40.50.410">
    <property type="entry name" value="von Willebrand factor, type A domain"/>
    <property type="match status" value="1"/>
</dbReference>
<sequence>MCSERLRKIYFLVFVCLIAGIVYAQERSLDMVSQEGDQKQSMVLSELKVEVKILGAIAETQMMMTFYNPHERQLAGDLYFPLPEGAFVSGYALDINGVMVDGVVVEREKARVVFEDLTRRRIDPGLVEWTKGNNFKARVFPMPPKGSRKVMVRYITELIHNDQGTFYHLPLKYKEKVKDFSLRIELVKSVVKPQEKKSGFGTISFKEWQKQYIAELHQEDIQLNEDLMIELPEVETQNVTVQKNKAGDYYFLITDYPKKTAESIAGKRMVPRRIGLYWDASGSRGKSDHERELNILHDYCTGLREAKVVVELVVFRNEAEKGKEYVIANGNCEALIKELLGVAYDGGTQIGSLRSIKTAPDFYLLFTDGLSNFGKEETKEFNAPVYAISGDATANHVLLHYMANKSGGRYFNLSKLTDKKVVEHIGQARFDFQSAVVRTGQIGEAYPTHSGPAGDRLLITGMLMTDDAEVSIKYSAGGKTVLEKKYKIKTSDASSGDLLMTYWAQSKINELMIFSRKNNEKLVETGKKYGLVTPGTSLMVLDNLNQYVQYEIMPPETLSEMRKQYIKMMEMRQSDRKKYEQSKIDRVLKLWERRISWWETEYPKIEKKKAMETKPVAVMERQRPSDTARKQVPARPERRISQPGIGGIVTDSEGAPLPGATITLNKESFSRAVITDVDGFYFFGNLEPGTYNLRAEMEAFQANTIENINYSQGQRLDFPIVMEITVGEVIKVTGEYAAVDTAKSVVTEHIAGKPAESVPVGRDNVGYLRLAPRERKSTTADRREDNTAISIEPWKPDMPYSNAIKKSLSGKEYEAYLEQKKQYGNIPAFFLDCADIFFANKRTELGLRILSNIAELELENAHFLRILGHRLEQVGMLELSSMAFEEVLKLRPEEPQSWRDLALVLAELKQYERAIELLNHVIMTKWDRFDEIELIALMDMNAIIPLARKAGISEFKVVPQLLQLLDLDIRIVLTWDADMTDIDLWVIEPTEEKAFYSNKLTSIGGLVSRDFTQGYGPEEYLIKKAMKGRYKIQVNYYGSNTQTLLGPVTLQVNIFTNYSRPNEQKKSITMRLDNKKDVLTVGEIEL</sequence>
<dbReference type="Pfam" id="PF08487">
    <property type="entry name" value="VIT"/>
    <property type="match status" value="1"/>
</dbReference>
<dbReference type="InterPro" id="IPR008969">
    <property type="entry name" value="CarboxyPept-like_regulatory"/>
</dbReference>
<dbReference type="SUPFAM" id="SSF48452">
    <property type="entry name" value="TPR-like"/>
    <property type="match status" value="1"/>
</dbReference>
<reference evidence="3 4" key="1">
    <citation type="journal article" date="2016" name="Nat. Commun.">
        <title>Thousands of microbial genomes shed light on interconnected biogeochemical processes in an aquifer system.</title>
        <authorList>
            <person name="Anantharaman K."/>
            <person name="Brown C.T."/>
            <person name="Hug L.A."/>
            <person name="Sharon I."/>
            <person name="Castelle C.J."/>
            <person name="Probst A.J."/>
            <person name="Thomas B.C."/>
            <person name="Singh A."/>
            <person name="Wilkins M.J."/>
            <person name="Karaoz U."/>
            <person name="Brodie E.L."/>
            <person name="Williams K.H."/>
            <person name="Hubbard S.S."/>
            <person name="Banfield J.F."/>
        </authorList>
    </citation>
    <scope>NUCLEOTIDE SEQUENCE [LARGE SCALE GENOMIC DNA]</scope>
</reference>
<evidence type="ECO:0000256" key="1">
    <source>
        <dbReference type="SAM" id="MobiDB-lite"/>
    </source>
</evidence>
<dbReference type="InterPro" id="IPR013694">
    <property type="entry name" value="VIT"/>
</dbReference>
<dbReference type="SUPFAM" id="SSF53300">
    <property type="entry name" value="vWA-like"/>
    <property type="match status" value="1"/>
</dbReference>
<evidence type="ECO:0000313" key="3">
    <source>
        <dbReference type="EMBL" id="OGF60002.1"/>
    </source>
</evidence>